<dbReference type="InterPro" id="IPR029024">
    <property type="entry name" value="TerB-like"/>
</dbReference>
<dbReference type="RefSeq" id="WP_076204510.1">
    <property type="nucleotide sequence ID" value="NZ_MBER01000050.1"/>
</dbReference>
<dbReference type="Pfam" id="PF10708">
    <property type="entry name" value="DUF2510"/>
    <property type="match status" value="1"/>
</dbReference>
<keyword evidence="1" id="KW-0540">Nuclease</keyword>
<dbReference type="InterPro" id="IPR036420">
    <property type="entry name" value="BRCT_dom_sf"/>
</dbReference>
<feature type="domain" description="BRCT" evidence="4">
    <location>
        <begin position="351"/>
        <end position="437"/>
    </location>
</feature>
<keyword evidence="2" id="KW-0378">Hydrolase</keyword>
<evidence type="ECO:0000313" key="6">
    <source>
        <dbReference type="EMBL" id="OMC47365.1"/>
    </source>
</evidence>
<accession>A0ABD6QNW7</accession>
<dbReference type="SUPFAM" id="SSF158682">
    <property type="entry name" value="TerB-like"/>
    <property type="match status" value="1"/>
</dbReference>
<dbReference type="Gene3D" id="3.40.50.10190">
    <property type="entry name" value="BRCT domain"/>
    <property type="match status" value="1"/>
</dbReference>
<dbReference type="SUPFAM" id="SSF53098">
    <property type="entry name" value="Ribonuclease H-like"/>
    <property type="match status" value="1"/>
</dbReference>
<dbReference type="FunFam" id="3.30.420.10:FF:000045">
    <property type="entry name" value="3'-5' exonuclease DinG"/>
    <property type="match status" value="1"/>
</dbReference>
<name>A0ABD6QNW7_MYCFO</name>
<dbReference type="InterPro" id="IPR001357">
    <property type="entry name" value="BRCT_dom"/>
</dbReference>
<reference evidence="6 7" key="1">
    <citation type="submission" date="2016-07" db="EMBL/GenBank/DDBJ databases">
        <authorList>
            <person name="Sutton G."/>
            <person name="Brinkac L."/>
            <person name="Sanka R."/>
            <person name="Adams M."/>
            <person name="Lau E."/>
            <person name="Kumar A."/>
            <person name="Macaden R."/>
        </authorList>
    </citation>
    <scope>NUCLEOTIDE SEQUENCE [LARGE SCALE GENOMIC DNA]</scope>
    <source>
        <strain evidence="6 7">GA-0871</strain>
    </source>
</reference>
<dbReference type="GO" id="GO:0004527">
    <property type="term" value="F:exonuclease activity"/>
    <property type="evidence" value="ECO:0007669"/>
    <property type="project" value="UniProtKB-KW"/>
</dbReference>
<dbReference type="CDD" id="cd06127">
    <property type="entry name" value="DEDDh"/>
    <property type="match status" value="1"/>
</dbReference>
<dbReference type="SUPFAM" id="SSF52113">
    <property type="entry name" value="BRCT domain"/>
    <property type="match status" value="1"/>
</dbReference>
<dbReference type="Pfam" id="PF00929">
    <property type="entry name" value="RNase_T"/>
    <property type="match status" value="1"/>
</dbReference>
<gene>
    <name evidence="6" type="ORF">A5742_24440</name>
</gene>
<protein>
    <recommendedName>
        <fullName evidence="8">Exonuclease domain-containing protein</fullName>
    </recommendedName>
</protein>
<organism evidence="6 7">
    <name type="scientific">Mycolicibacterium fortuitum</name>
    <name type="common">Mycobacterium fortuitum</name>
    <dbReference type="NCBI Taxonomy" id="1766"/>
    <lineage>
        <taxon>Bacteria</taxon>
        <taxon>Bacillati</taxon>
        <taxon>Actinomycetota</taxon>
        <taxon>Actinomycetes</taxon>
        <taxon>Mycobacteriales</taxon>
        <taxon>Mycobacteriaceae</taxon>
        <taxon>Mycolicibacterium</taxon>
    </lineage>
</organism>
<dbReference type="InterPro" id="IPR018929">
    <property type="entry name" value="DUF2510"/>
</dbReference>
<dbReference type="InterPro" id="IPR013520">
    <property type="entry name" value="Ribonucl_H"/>
</dbReference>
<evidence type="ECO:0000256" key="2">
    <source>
        <dbReference type="ARBA" id="ARBA00022801"/>
    </source>
</evidence>
<evidence type="ECO:0000259" key="5">
    <source>
        <dbReference type="SMART" id="SM00479"/>
    </source>
</evidence>
<dbReference type="InterPro" id="IPR012337">
    <property type="entry name" value="RNaseH-like_sf"/>
</dbReference>
<dbReference type="PANTHER" id="PTHR30231">
    <property type="entry name" value="DNA POLYMERASE III SUBUNIT EPSILON"/>
    <property type="match status" value="1"/>
</dbReference>
<proteinExistence type="predicted"/>
<sequence length="476" mass="50303">MPAAGWYADPWQLSALRWWDGIQWTGAVSEPVAFPAVAQTTMGNGLATLFGDADRIAVIDVETTGLYTKDRIVEIAIVTLNREGVITDEFDTLINPARDVGPTWLHRITPSMVTGAPLFSDVAGHVAARVHGAVCVAHNLRFDSRMVGAEMQRVGIEIDWGSGLDTLSVTGCKLGQACADHGVTLDNAHRALADARATAQLLIAVAGQFMRAGAAAHAHPIEASPLRVCTRDGHANADAPAPYLAQLAAGLHVAPDIAPYIALLDTALADLRVTTDERAELHTAAAELGLSAYQIERAHRAFLDGLVEAALADGEVTDDEINQLCRAAALLELDPDFVLRQTDAHRTVKGAIVLASGLSVCFTGSATDSSGNEIDRRDLELLAARNGLVARDSVTAKGCDLLVAADTSTSSGKADQARRFGIPIASVDDFLKSVGTSYPLPVLRLEHIGVALVCANCGDSWIAKRRSSQPLCGTCK</sequence>
<dbReference type="Proteomes" id="UP000187001">
    <property type="component" value="Unassembled WGS sequence"/>
</dbReference>
<dbReference type="SMART" id="SM00479">
    <property type="entry name" value="EXOIII"/>
    <property type="match status" value="1"/>
</dbReference>
<keyword evidence="3" id="KW-0269">Exonuclease</keyword>
<dbReference type="InterPro" id="IPR036397">
    <property type="entry name" value="RNaseH_sf"/>
</dbReference>
<evidence type="ECO:0000259" key="4">
    <source>
        <dbReference type="SMART" id="SM00292"/>
    </source>
</evidence>
<evidence type="ECO:0008006" key="8">
    <source>
        <dbReference type="Google" id="ProtNLM"/>
    </source>
</evidence>
<dbReference type="EMBL" id="MBER01000050">
    <property type="protein sequence ID" value="OMC47365.1"/>
    <property type="molecule type" value="Genomic_DNA"/>
</dbReference>
<comment type="caution">
    <text evidence="6">The sequence shown here is derived from an EMBL/GenBank/DDBJ whole genome shotgun (WGS) entry which is preliminary data.</text>
</comment>
<dbReference type="SMART" id="SM00292">
    <property type="entry name" value="BRCT"/>
    <property type="match status" value="1"/>
</dbReference>
<evidence type="ECO:0000256" key="3">
    <source>
        <dbReference type="ARBA" id="ARBA00022839"/>
    </source>
</evidence>
<dbReference type="PANTHER" id="PTHR30231:SF4">
    <property type="entry name" value="PROTEIN NEN2"/>
    <property type="match status" value="1"/>
</dbReference>
<dbReference type="Gene3D" id="3.30.420.10">
    <property type="entry name" value="Ribonuclease H-like superfamily/Ribonuclease H"/>
    <property type="match status" value="1"/>
</dbReference>
<evidence type="ECO:0000256" key="1">
    <source>
        <dbReference type="ARBA" id="ARBA00022722"/>
    </source>
</evidence>
<feature type="domain" description="Exonuclease" evidence="5">
    <location>
        <begin position="55"/>
        <end position="211"/>
    </location>
</feature>
<dbReference type="AlphaFoldDB" id="A0ABD6QNW7"/>
<evidence type="ECO:0000313" key="7">
    <source>
        <dbReference type="Proteomes" id="UP000187001"/>
    </source>
</evidence>